<sequence length="320" mass="34736">MARDYDAQLLESVVVRRRRLRDALMFGSQRNRREFGESTMKAAVGLWVAAVLCAGLVGVSFLRSTLNEQKRQQEQQSQSAPLTGGTEVPASWVGAKVTFAMLRTALDEAKVPRGLYVLPGQPRPRAGAVSSYYVIAKETDRFSGGVVEFQKGRIGGQFTTEDEASRWLYGQLVVRERPVHPLDARAERVAIRDGANLAADARNKIAQSGRASIAYPLAQGALVDAFGQESGSLLFPFGTPFAPRGLPARVHLASDYHRYRVVQPFSVTASVAAPANGGRGGGVRFTVDAGLFPQPPVLPTVRWLLQTGYLERVTGTVVPK</sequence>
<proteinExistence type="predicted"/>
<feature type="transmembrane region" description="Helical" evidence="1">
    <location>
        <begin position="42"/>
        <end position="62"/>
    </location>
</feature>
<evidence type="ECO:0000256" key="1">
    <source>
        <dbReference type="SAM" id="Phobius"/>
    </source>
</evidence>
<keyword evidence="1" id="KW-0812">Transmembrane</keyword>
<dbReference type="GO" id="GO:0050135">
    <property type="term" value="F:NADP+ nucleosidase activity"/>
    <property type="evidence" value="ECO:0007669"/>
    <property type="project" value="InterPro"/>
</dbReference>
<evidence type="ECO:0000259" key="2">
    <source>
        <dbReference type="Pfam" id="PF14021"/>
    </source>
</evidence>
<dbReference type="Pfam" id="PF14021">
    <property type="entry name" value="TNT"/>
    <property type="match status" value="1"/>
</dbReference>
<reference evidence="3" key="1">
    <citation type="submission" date="2019-12" db="EMBL/GenBank/DDBJ databases">
        <title>Actinomadura physcomitrii sp. nov., a novel actinomycete isolated from moss [Physcomitrium sphaericum (Ludw) Fuernr].</title>
        <authorList>
            <person name="Zhuang X."/>
        </authorList>
    </citation>
    <scope>NUCLEOTIDE SEQUENCE [LARGE SCALE GENOMIC DNA]</scope>
    <source>
        <strain evidence="3">LD22</strain>
    </source>
</reference>
<accession>A0A6I4MWD7</accession>
<keyword evidence="4" id="KW-1185">Reference proteome</keyword>
<evidence type="ECO:0000313" key="3">
    <source>
        <dbReference type="EMBL" id="MWA07591.1"/>
    </source>
</evidence>
<comment type="caution">
    <text evidence="3">The sequence shown here is derived from an EMBL/GenBank/DDBJ whole genome shotgun (WGS) entry which is preliminary data.</text>
</comment>
<dbReference type="EMBL" id="WBMS02000085">
    <property type="protein sequence ID" value="MWA07591.1"/>
    <property type="molecule type" value="Genomic_DNA"/>
</dbReference>
<dbReference type="Proteomes" id="UP000462055">
    <property type="component" value="Unassembled WGS sequence"/>
</dbReference>
<evidence type="ECO:0000313" key="4">
    <source>
        <dbReference type="Proteomes" id="UP000462055"/>
    </source>
</evidence>
<feature type="domain" description="TNT" evidence="2">
    <location>
        <begin position="217"/>
        <end position="313"/>
    </location>
</feature>
<dbReference type="InterPro" id="IPR025331">
    <property type="entry name" value="TNT"/>
</dbReference>
<name>A0A6I4MWD7_9ACTN</name>
<gene>
    <name evidence="3" type="ORF">F8568_046220</name>
</gene>
<organism evidence="3 4">
    <name type="scientific">Actinomadura physcomitrii</name>
    <dbReference type="NCBI Taxonomy" id="2650748"/>
    <lineage>
        <taxon>Bacteria</taxon>
        <taxon>Bacillati</taxon>
        <taxon>Actinomycetota</taxon>
        <taxon>Actinomycetes</taxon>
        <taxon>Streptosporangiales</taxon>
        <taxon>Thermomonosporaceae</taxon>
        <taxon>Actinomadura</taxon>
    </lineage>
</organism>
<keyword evidence="1" id="KW-0472">Membrane</keyword>
<dbReference type="AlphaFoldDB" id="A0A6I4MWD7"/>
<keyword evidence="1" id="KW-1133">Transmembrane helix</keyword>
<protein>
    <submittedName>
        <fullName evidence="3">Glycohydrolase toxin TNT-related protein</fullName>
    </submittedName>
</protein>
<dbReference type="RefSeq" id="WP_151600512.1">
    <property type="nucleotide sequence ID" value="NZ_WBMS02000085.1"/>
</dbReference>